<dbReference type="EMBL" id="WODA01000020">
    <property type="protein sequence ID" value="MUN07536.1"/>
    <property type="molecule type" value="Genomic_DNA"/>
</dbReference>
<reference evidence="8 9" key="1">
    <citation type="submission" date="2019-11" db="EMBL/GenBank/DDBJ databases">
        <title>Agromyces kandeliae sp. nov., isolated from mangrove soil.</title>
        <authorList>
            <person name="Wang R."/>
        </authorList>
    </citation>
    <scope>NUCLEOTIDE SEQUENCE [LARGE SCALE GENOMIC DNA]</scope>
    <source>
        <strain evidence="8 9">JCM 11431</strain>
    </source>
</reference>
<evidence type="ECO:0000256" key="6">
    <source>
        <dbReference type="SAM" id="Phobius"/>
    </source>
</evidence>
<dbReference type="AlphaFoldDB" id="A0A7C9LTE2"/>
<evidence type="ECO:0000313" key="8">
    <source>
        <dbReference type="EMBL" id="MUN07536.1"/>
    </source>
</evidence>
<feature type="transmembrane region" description="Helical" evidence="6">
    <location>
        <begin position="159"/>
        <end position="178"/>
    </location>
</feature>
<feature type="transmembrane region" description="Helical" evidence="6">
    <location>
        <begin position="85"/>
        <end position="106"/>
    </location>
</feature>
<evidence type="ECO:0000256" key="4">
    <source>
        <dbReference type="ARBA" id="ARBA00023136"/>
    </source>
</evidence>
<gene>
    <name evidence="8" type="ORF">GLX25_10460</name>
</gene>
<dbReference type="PANTHER" id="PTHR30566">
    <property type="entry name" value="YNAI-RELATED MECHANOSENSITIVE ION CHANNEL"/>
    <property type="match status" value="1"/>
</dbReference>
<evidence type="ECO:0000313" key="9">
    <source>
        <dbReference type="Proteomes" id="UP000480122"/>
    </source>
</evidence>
<dbReference type="RefSeq" id="WP_166548704.1">
    <property type="nucleotide sequence ID" value="NZ_BAAAIA010000004.1"/>
</dbReference>
<feature type="transmembrane region" description="Helical" evidence="6">
    <location>
        <begin position="132"/>
        <end position="153"/>
    </location>
</feature>
<feature type="domain" description="Mechanosensitive ion channel MscS" evidence="7">
    <location>
        <begin position="181"/>
        <end position="247"/>
    </location>
</feature>
<proteinExistence type="predicted"/>
<feature type="transmembrane region" description="Helical" evidence="6">
    <location>
        <begin position="12"/>
        <end position="35"/>
    </location>
</feature>
<dbReference type="GO" id="GO:0016020">
    <property type="term" value="C:membrane"/>
    <property type="evidence" value="ECO:0007669"/>
    <property type="project" value="UniProtKB-SubCell"/>
</dbReference>
<feature type="transmembrane region" description="Helical" evidence="6">
    <location>
        <begin position="56"/>
        <end position="73"/>
    </location>
</feature>
<feature type="compositionally biased region" description="Basic and acidic residues" evidence="5">
    <location>
        <begin position="349"/>
        <end position="360"/>
    </location>
</feature>
<evidence type="ECO:0000256" key="1">
    <source>
        <dbReference type="ARBA" id="ARBA00004370"/>
    </source>
</evidence>
<dbReference type="Gene3D" id="2.30.30.60">
    <property type="match status" value="1"/>
</dbReference>
<keyword evidence="9" id="KW-1185">Reference proteome</keyword>
<keyword evidence="3 6" id="KW-1133">Transmembrane helix</keyword>
<accession>A0A7C9LTE2</accession>
<dbReference type="GO" id="GO:0055085">
    <property type="term" value="P:transmembrane transport"/>
    <property type="evidence" value="ECO:0007669"/>
    <property type="project" value="InterPro"/>
</dbReference>
<dbReference type="Gene3D" id="1.10.287.1260">
    <property type="match status" value="1"/>
</dbReference>
<organism evidence="8 9">
    <name type="scientific">Agromyces luteolus</name>
    <dbReference type="NCBI Taxonomy" id="88373"/>
    <lineage>
        <taxon>Bacteria</taxon>
        <taxon>Bacillati</taxon>
        <taxon>Actinomycetota</taxon>
        <taxon>Actinomycetes</taxon>
        <taxon>Micrococcales</taxon>
        <taxon>Microbacteriaceae</taxon>
        <taxon>Agromyces</taxon>
    </lineage>
</organism>
<protein>
    <submittedName>
        <fullName evidence="8">Mechanosensitive ion channel</fullName>
    </submittedName>
</protein>
<comment type="subcellular location">
    <subcellularLocation>
        <location evidence="1">Membrane</location>
    </subcellularLocation>
</comment>
<sequence>MPDATTWETVLVFAIALVIAVIATFVVSAIASIIVRAVARRRDWAAILIRRARWPFRTVLFVAGAWISIALAFPDADWRPPVDHAFLIAMIAAGAWLVAQLFLFLADMGVSRYRMDVADNRVARRVHTQFQIVRRLVVVVIVILAVGAILLTFPGVRAVGASVLASAGIASIVAGLAAQSVLANMFAGIQIAFSEAIRVDDVVVVEGEWGRIREITLTYVVVVTWDERTVVLPCTYFTTKPFQNWTKYGSALIGSVELDVDWRISTDAMREELDRILEDEELFDGRTKVLQVTEATGGLVRVRVLVSAADSAALWDLRCLVREDLVEWIREQDAEALPQQRVLVGAEPATERADADERAGRQGQTDAASEPERPAGEAPGSRPVTGSMPRAGLFSGTADGEQRASEFTQAIPVQRADEADAAGAGADVDDGEDQPAESTR</sequence>
<evidence type="ECO:0000256" key="5">
    <source>
        <dbReference type="SAM" id="MobiDB-lite"/>
    </source>
</evidence>
<dbReference type="InterPro" id="IPR010920">
    <property type="entry name" value="LSM_dom_sf"/>
</dbReference>
<name>A0A7C9LTE2_9MICO</name>
<dbReference type="Pfam" id="PF00924">
    <property type="entry name" value="MS_channel_2nd"/>
    <property type="match status" value="1"/>
</dbReference>
<evidence type="ECO:0000256" key="3">
    <source>
        <dbReference type="ARBA" id="ARBA00022989"/>
    </source>
</evidence>
<evidence type="ECO:0000256" key="2">
    <source>
        <dbReference type="ARBA" id="ARBA00022692"/>
    </source>
</evidence>
<dbReference type="InterPro" id="IPR023408">
    <property type="entry name" value="MscS_beta-dom_sf"/>
</dbReference>
<evidence type="ECO:0000259" key="7">
    <source>
        <dbReference type="Pfam" id="PF00924"/>
    </source>
</evidence>
<keyword evidence="2 6" id="KW-0812">Transmembrane</keyword>
<dbReference type="PANTHER" id="PTHR30566:SF25">
    <property type="entry name" value="INNER MEMBRANE PROTEIN"/>
    <property type="match status" value="1"/>
</dbReference>
<keyword evidence="4 6" id="KW-0472">Membrane</keyword>
<dbReference type="InterPro" id="IPR006685">
    <property type="entry name" value="MscS_channel_2nd"/>
</dbReference>
<dbReference type="SUPFAM" id="SSF50182">
    <property type="entry name" value="Sm-like ribonucleoproteins"/>
    <property type="match status" value="1"/>
</dbReference>
<dbReference type="Proteomes" id="UP000480122">
    <property type="component" value="Unassembled WGS sequence"/>
</dbReference>
<comment type="caution">
    <text evidence="8">The sequence shown here is derived from an EMBL/GenBank/DDBJ whole genome shotgun (WGS) entry which is preliminary data.</text>
</comment>
<feature type="region of interest" description="Disordered" evidence="5">
    <location>
        <begin position="340"/>
        <end position="440"/>
    </location>
</feature>
<feature type="compositionally biased region" description="Acidic residues" evidence="5">
    <location>
        <begin position="427"/>
        <end position="440"/>
    </location>
</feature>